<keyword evidence="6 7" id="KW-0472">Membrane</keyword>
<accession>A0A087C4X2</accession>
<comment type="caution">
    <text evidence="9">The sequence shown here is derived from an EMBL/GenBank/DDBJ whole genome shotgun (WGS) entry which is preliminary data.</text>
</comment>
<dbReference type="SUPFAM" id="SSF103473">
    <property type="entry name" value="MFS general substrate transporter"/>
    <property type="match status" value="1"/>
</dbReference>
<sequence length="445" mass="45922">MIVTSNAEQTSGSADPGKPWYASARYASWFAADTAGAVGVSLRTLALSLIGYAVSGSLTRAGWLATASLLAQQGMGVVGGTYVDRHDRKRLIIVNAFVGFLAWGSIAMLGLYGMLRFTNLLVIAVLASAVNGLLGSAADAMLRSIIDIRDYPWARSVNEGRDAVVNMAGGPVGGFLYAVRPWLPFLVSSVAHMVSGVAACRIRESQTAGEVTGDGADAGADEGAEAGCMVVGSGRTASFMGDFVSGWRWMLRRATVMRIVMAASLANFGINGVQYAIQLSLASRGVNAANIGLINAGICASMLLGSLLANRIGGSVPVGRSMCVAFAFICAVVVPMTLGDGYALILISNSLVGLPFPLINALLLGFVFAKAPERMQGRIASSLTAPAQALSAFCGACAGGLITAVGFRVAVVFFLAMLVVGALIVLLSPSIRAIPRAAAWSEVAL</sequence>
<evidence type="ECO:0000256" key="3">
    <source>
        <dbReference type="ARBA" id="ARBA00022475"/>
    </source>
</evidence>
<keyword evidence="3" id="KW-1003">Cell membrane</keyword>
<name>A0A087C4X2_9BIFI</name>
<feature type="transmembrane region" description="Helical" evidence="7">
    <location>
        <begin position="92"/>
        <end position="114"/>
    </location>
</feature>
<dbReference type="GO" id="GO:0005886">
    <property type="term" value="C:plasma membrane"/>
    <property type="evidence" value="ECO:0007669"/>
    <property type="project" value="UniProtKB-SubCell"/>
</dbReference>
<keyword evidence="5 7" id="KW-1133">Transmembrane helix</keyword>
<proteinExistence type="predicted"/>
<reference evidence="9 10" key="1">
    <citation type="submission" date="2014-03" db="EMBL/GenBank/DDBJ databases">
        <title>Genomics of Bifidobacteria.</title>
        <authorList>
            <person name="Ventura M."/>
            <person name="Milani C."/>
            <person name="Lugli G.A."/>
        </authorList>
    </citation>
    <scope>NUCLEOTIDE SEQUENCE [LARGE SCALE GENOMIC DNA]</scope>
    <source>
        <strain evidence="9 10">DSM 21395</strain>
    </source>
</reference>
<feature type="transmembrane region" description="Helical" evidence="7">
    <location>
        <begin position="120"/>
        <end position="142"/>
    </location>
</feature>
<dbReference type="PANTHER" id="PTHR43266">
    <property type="entry name" value="MACROLIDE-EFFLUX PROTEIN"/>
    <property type="match status" value="1"/>
</dbReference>
<feature type="transmembrane region" description="Helical" evidence="7">
    <location>
        <begin position="380"/>
        <end position="401"/>
    </location>
</feature>
<dbReference type="eggNOG" id="COG2814">
    <property type="taxonomic scope" value="Bacteria"/>
</dbReference>
<evidence type="ECO:0000256" key="5">
    <source>
        <dbReference type="ARBA" id="ARBA00022989"/>
    </source>
</evidence>
<dbReference type="Gene3D" id="1.20.1250.20">
    <property type="entry name" value="MFS general substrate transporter like domains"/>
    <property type="match status" value="1"/>
</dbReference>
<evidence type="ECO:0000256" key="1">
    <source>
        <dbReference type="ARBA" id="ARBA00004651"/>
    </source>
</evidence>
<organism evidence="9 10">
    <name type="scientific">Bifidobacterium mongoliense DSM 21395</name>
    <dbReference type="NCBI Taxonomy" id="1437603"/>
    <lineage>
        <taxon>Bacteria</taxon>
        <taxon>Bacillati</taxon>
        <taxon>Actinomycetota</taxon>
        <taxon>Actinomycetes</taxon>
        <taxon>Bifidobacteriales</taxon>
        <taxon>Bifidobacteriaceae</taxon>
        <taxon>Bifidobacterium</taxon>
    </lineage>
</organism>
<dbReference type="OrthoDB" id="4965946at2"/>
<dbReference type="PANTHER" id="PTHR43266:SF2">
    <property type="entry name" value="MAJOR FACILITATOR SUPERFAMILY (MFS) PROFILE DOMAIN-CONTAINING PROTEIN"/>
    <property type="match status" value="1"/>
</dbReference>
<keyword evidence="2" id="KW-0813">Transport</keyword>
<evidence type="ECO:0000256" key="4">
    <source>
        <dbReference type="ARBA" id="ARBA00022692"/>
    </source>
</evidence>
<dbReference type="Pfam" id="PF07690">
    <property type="entry name" value="MFS_1"/>
    <property type="match status" value="1"/>
</dbReference>
<protein>
    <submittedName>
        <fullName evidence="9">Major facilitator transporter</fullName>
    </submittedName>
</protein>
<dbReference type="GeneID" id="93094567"/>
<evidence type="ECO:0000256" key="6">
    <source>
        <dbReference type="ARBA" id="ARBA00023136"/>
    </source>
</evidence>
<feature type="transmembrane region" description="Helical" evidence="7">
    <location>
        <begin position="256"/>
        <end position="277"/>
    </location>
</feature>
<dbReference type="AlphaFoldDB" id="A0A087C4X2"/>
<dbReference type="Proteomes" id="UP000029082">
    <property type="component" value="Unassembled WGS sequence"/>
</dbReference>
<feature type="domain" description="Major facilitator superfamily (MFS) profile" evidence="8">
    <location>
        <begin position="255"/>
        <end position="445"/>
    </location>
</feature>
<evidence type="ECO:0000313" key="9">
    <source>
        <dbReference type="EMBL" id="KFI78322.1"/>
    </source>
</evidence>
<gene>
    <name evidence="9" type="ORF">BMON_1587</name>
</gene>
<evidence type="ECO:0000313" key="10">
    <source>
        <dbReference type="Proteomes" id="UP000029082"/>
    </source>
</evidence>
<keyword evidence="10" id="KW-1185">Reference proteome</keyword>
<keyword evidence="4 7" id="KW-0812">Transmembrane</keyword>
<evidence type="ECO:0000256" key="7">
    <source>
        <dbReference type="SAM" id="Phobius"/>
    </source>
</evidence>
<feature type="transmembrane region" description="Helical" evidence="7">
    <location>
        <begin position="407"/>
        <end position="427"/>
    </location>
</feature>
<evidence type="ECO:0000259" key="8">
    <source>
        <dbReference type="PROSITE" id="PS50850"/>
    </source>
</evidence>
<feature type="transmembrane region" description="Helical" evidence="7">
    <location>
        <begin position="289"/>
        <end position="309"/>
    </location>
</feature>
<dbReference type="EMBL" id="JGZE01000004">
    <property type="protein sequence ID" value="KFI78322.1"/>
    <property type="molecule type" value="Genomic_DNA"/>
</dbReference>
<dbReference type="InterPro" id="IPR020846">
    <property type="entry name" value="MFS_dom"/>
</dbReference>
<dbReference type="PROSITE" id="PS50850">
    <property type="entry name" value="MFS"/>
    <property type="match status" value="1"/>
</dbReference>
<comment type="subcellular location">
    <subcellularLocation>
        <location evidence="1">Cell membrane</location>
        <topology evidence="1">Multi-pass membrane protein</topology>
    </subcellularLocation>
</comment>
<dbReference type="InterPro" id="IPR036259">
    <property type="entry name" value="MFS_trans_sf"/>
</dbReference>
<dbReference type="RefSeq" id="WP_033512594.1">
    <property type="nucleotide sequence ID" value="NZ_JDUO01000005.1"/>
</dbReference>
<feature type="transmembrane region" description="Helical" evidence="7">
    <location>
        <begin position="344"/>
        <end position="368"/>
    </location>
</feature>
<feature type="transmembrane region" description="Helical" evidence="7">
    <location>
        <begin position="321"/>
        <end position="338"/>
    </location>
</feature>
<dbReference type="GO" id="GO:0022857">
    <property type="term" value="F:transmembrane transporter activity"/>
    <property type="evidence" value="ECO:0007669"/>
    <property type="project" value="InterPro"/>
</dbReference>
<dbReference type="InterPro" id="IPR011701">
    <property type="entry name" value="MFS"/>
</dbReference>
<evidence type="ECO:0000256" key="2">
    <source>
        <dbReference type="ARBA" id="ARBA00022448"/>
    </source>
</evidence>
<dbReference type="STRING" id="1437603.GCA_000771525_01529"/>